<evidence type="ECO:0000259" key="8">
    <source>
        <dbReference type="PROSITE" id="PS50004"/>
    </source>
</evidence>
<evidence type="ECO:0000256" key="3">
    <source>
        <dbReference type="ARBA" id="ARBA00022801"/>
    </source>
</evidence>
<evidence type="ECO:0000256" key="1">
    <source>
        <dbReference type="ARBA" id="ARBA00007623"/>
    </source>
</evidence>
<dbReference type="PROSITE" id="PS50203">
    <property type="entry name" value="CALPAIN_CAT"/>
    <property type="match status" value="1"/>
</dbReference>
<dbReference type="SUPFAM" id="SSF49758">
    <property type="entry name" value="Calpain large subunit, middle domain (domain III)"/>
    <property type="match status" value="1"/>
</dbReference>
<dbReference type="SMART" id="SM00720">
    <property type="entry name" value="calpain_III"/>
    <property type="match status" value="1"/>
</dbReference>
<dbReference type="InterPro" id="IPR022684">
    <property type="entry name" value="Calpain_cysteine_protease"/>
</dbReference>
<evidence type="ECO:0000313" key="10">
    <source>
        <dbReference type="EMBL" id="JAG18168.1"/>
    </source>
</evidence>
<feature type="domain" description="C2" evidence="8">
    <location>
        <begin position="525"/>
        <end position="650"/>
    </location>
</feature>
<feature type="active site" evidence="5">
    <location>
        <position position="251"/>
    </location>
</feature>
<keyword evidence="2" id="KW-0645">Protease</keyword>
<dbReference type="Gene3D" id="2.60.120.380">
    <property type="match status" value="1"/>
</dbReference>
<dbReference type="PANTHER" id="PTHR10183">
    <property type="entry name" value="CALPAIN"/>
    <property type="match status" value="1"/>
</dbReference>
<dbReference type="Pfam" id="PF00648">
    <property type="entry name" value="Peptidase_C2"/>
    <property type="match status" value="2"/>
</dbReference>
<comment type="similarity">
    <text evidence="1">Belongs to the peptidase C2 family.</text>
</comment>
<dbReference type="Pfam" id="PF01067">
    <property type="entry name" value="Calpain_III"/>
    <property type="match status" value="1"/>
</dbReference>
<dbReference type="PROSITE" id="PS50004">
    <property type="entry name" value="C2"/>
    <property type="match status" value="1"/>
</dbReference>
<organism evidence="10">
    <name type="scientific">Lygus hesperus</name>
    <name type="common">Western plant bug</name>
    <dbReference type="NCBI Taxonomy" id="30085"/>
    <lineage>
        <taxon>Eukaryota</taxon>
        <taxon>Metazoa</taxon>
        <taxon>Ecdysozoa</taxon>
        <taxon>Arthropoda</taxon>
        <taxon>Hexapoda</taxon>
        <taxon>Insecta</taxon>
        <taxon>Pterygota</taxon>
        <taxon>Neoptera</taxon>
        <taxon>Paraneoptera</taxon>
        <taxon>Hemiptera</taxon>
        <taxon>Heteroptera</taxon>
        <taxon>Panheteroptera</taxon>
        <taxon>Cimicomorpha</taxon>
        <taxon>Miridae</taxon>
        <taxon>Mirini</taxon>
        <taxon>Lygus</taxon>
    </lineage>
</organism>
<name>A0A0A9XHA3_LYGHE</name>
<gene>
    <name evidence="10" type="primary">Capn5_1</name>
    <name evidence="11" type="synonym">Capn5_0</name>
    <name evidence="10" type="ORF">CM83_59845</name>
    <name evidence="11" type="ORF">CM83_59847</name>
</gene>
<dbReference type="InterPro" id="IPR022682">
    <property type="entry name" value="Calpain_domain_III"/>
</dbReference>
<proteinExistence type="inferred from homology"/>
<evidence type="ECO:0000256" key="5">
    <source>
        <dbReference type="PIRSR" id="PIRSR622684-1"/>
    </source>
</evidence>
<dbReference type="InterPro" id="IPR001300">
    <property type="entry name" value="Peptidase_C2_calpain_cat"/>
</dbReference>
<dbReference type="GO" id="GO:0004198">
    <property type="term" value="F:calcium-dependent cysteine-type endopeptidase activity"/>
    <property type="evidence" value="ECO:0007669"/>
    <property type="project" value="InterPro"/>
</dbReference>
<keyword evidence="3" id="KW-0378">Hydrolase</keyword>
<dbReference type="EMBL" id="GBHO01025433">
    <property type="protein sequence ID" value="JAG18171.1"/>
    <property type="molecule type" value="Transcribed_RNA"/>
</dbReference>
<dbReference type="SUPFAM" id="SSF54001">
    <property type="entry name" value="Cysteine proteinases"/>
    <property type="match status" value="1"/>
</dbReference>
<dbReference type="GO" id="GO:0006508">
    <property type="term" value="P:proteolysis"/>
    <property type="evidence" value="ECO:0007669"/>
    <property type="project" value="UniProtKB-KW"/>
</dbReference>
<evidence type="ECO:0000259" key="9">
    <source>
        <dbReference type="PROSITE" id="PS50203"/>
    </source>
</evidence>
<dbReference type="InterPro" id="IPR000008">
    <property type="entry name" value="C2_dom"/>
</dbReference>
<dbReference type="InterPro" id="IPR035892">
    <property type="entry name" value="C2_domain_sf"/>
</dbReference>
<feature type="compositionally biased region" description="Basic and acidic residues" evidence="7">
    <location>
        <begin position="284"/>
        <end position="293"/>
    </location>
</feature>
<reference evidence="10" key="2">
    <citation type="submission" date="2014-07" db="EMBL/GenBank/DDBJ databases">
        <authorList>
            <person name="Hull J."/>
        </authorList>
    </citation>
    <scope>NUCLEOTIDE SEQUENCE</scope>
</reference>
<dbReference type="GO" id="GO:0005737">
    <property type="term" value="C:cytoplasm"/>
    <property type="evidence" value="ECO:0007669"/>
    <property type="project" value="TreeGrafter"/>
</dbReference>
<protein>
    <submittedName>
        <fullName evidence="10">Calpain-5</fullName>
    </submittedName>
</protein>
<dbReference type="Pfam" id="PF00168">
    <property type="entry name" value="C2"/>
    <property type="match status" value="1"/>
</dbReference>
<dbReference type="InterPro" id="IPR022683">
    <property type="entry name" value="Calpain_III"/>
</dbReference>
<feature type="region of interest" description="Disordered" evidence="7">
    <location>
        <begin position="284"/>
        <end position="305"/>
    </location>
</feature>
<dbReference type="SMART" id="SM00230">
    <property type="entry name" value="CysPc"/>
    <property type="match status" value="1"/>
</dbReference>
<dbReference type="Gene3D" id="3.90.70.10">
    <property type="entry name" value="Cysteine proteinases"/>
    <property type="match status" value="1"/>
</dbReference>
<reference evidence="10" key="1">
    <citation type="journal article" date="2014" name="PLoS ONE">
        <title>Transcriptome-Based Identification of ABC Transporters in the Western Tarnished Plant Bug Lygus hesperus.</title>
        <authorList>
            <person name="Hull J.J."/>
            <person name="Chaney K."/>
            <person name="Geib S.M."/>
            <person name="Fabrick J.A."/>
            <person name="Brent C.S."/>
            <person name="Walsh D."/>
            <person name="Lavine L.C."/>
        </authorList>
    </citation>
    <scope>NUCLEOTIDE SEQUENCE</scope>
</reference>
<feature type="domain" description="Calpain catalytic" evidence="9">
    <location>
        <begin position="30"/>
        <end position="365"/>
    </location>
</feature>
<dbReference type="SMART" id="SM00239">
    <property type="entry name" value="C2"/>
    <property type="match status" value="1"/>
</dbReference>
<dbReference type="InterPro" id="IPR036213">
    <property type="entry name" value="Calpain_III_sf"/>
</dbReference>
<comment type="caution">
    <text evidence="6">Lacks conserved residue(s) required for the propagation of feature annotation.</text>
</comment>
<dbReference type="PANTHER" id="PTHR10183:SF379">
    <property type="entry name" value="CALPAIN-5"/>
    <property type="match status" value="1"/>
</dbReference>
<dbReference type="SUPFAM" id="SSF49562">
    <property type="entry name" value="C2 domain (Calcium/lipid-binding domain, CaLB)"/>
    <property type="match status" value="1"/>
</dbReference>
<evidence type="ECO:0000256" key="2">
    <source>
        <dbReference type="ARBA" id="ARBA00022670"/>
    </source>
</evidence>
<dbReference type="AlphaFoldDB" id="A0A0A9XHA3"/>
<sequence>MVRLGGTKVVQYKSQSYSELKKHNLEQGTQFIDATFPAIDGVIGTSSIPPNIVWKRPKDICENPRLFENVETPLAIHPGELSCGWVVSAISVLSGLNELRNKIVPDYWEQEWNDKTYCGIFHFKFWRFGSWVDVVVDDFLPTVDNVLLTTQSSSKNEFWVPLLEKAYVKLHGSYDALREGQLSDALVDFSGGVCETIDLTAGRYADIEDKRAQLFDLLYRENIDHSIICFSVTAPGGSGSERTELGLMRGHSYHMTDIKKAYLGETTLRSLFNGREKVAMLRFRDSREEEKKPPGSPDSALSEGNPFAFSTDVLSRLRSKNSDWQQIKDSERQRIGLNFRDPREFWMPIEDVVSEFNEVSLCRLVTENVFISTGKKWRGSSITGKWIDGPRDSSMDRSGGGDSSQETFLHNPQYLFDIDSETEVIFQLLQFVEEEARTPSVRVHLLMGFHVIKVEENRETRLHKLWDHTPIVITDDHKRTRELMYRGTMSKGRYILLPTLYKPGDESSYQVRALSQTSQINLKELKVDVPKSLNPCMCFTPDIEWVTILIVENAEILSSTPQTWMSSKLNPFCIISCEGKTVKTGIARDDTHPEWNSAYVFYRKKPNKPISLRVLNKNSLMPNELIGECQIPAPITHSPTPLDAQISRKAKASDEDSDTISSGTVHLTILTEDNLMAV</sequence>
<accession>A0A0A9XHA3</accession>
<dbReference type="PRINTS" id="PR00704">
    <property type="entry name" value="CALPAIN"/>
</dbReference>
<evidence type="ECO:0000256" key="6">
    <source>
        <dbReference type="PROSITE-ProRule" id="PRU00239"/>
    </source>
</evidence>
<evidence type="ECO:0000256" key="7">
    <source>
        <dbReference type="SAM" id="MobiDB-lite"/>
    </source>
</evidence>
<dbReference type="Gene3D" id="2.60.40.150">
    <property type="entry name" value="C2 domain"/>
    <property type="match status" value="1"/>
</dbReference>
<dbReference type="CDD" id="cd00044">
    <property type="entry name" value="CysPc"/>
    <property type="match status" value="1"/>
</dbReference>
<dbReference type="InterPro" id="IPR038765">
    <property type="entry name" value="Papain-like_cys_pep_sf"/>
</dbReference>
<keyword evidence="4" id="KW-0788">Thiol protease</keyword>
<dbReference type="EMBL" id="GBHO01025436">
    <property type="protein sequence ID" value="JAG18168.1"/>
    <property type="molecule type" value="Transcribed_RNA"/>
</dbReference>
<evidence type="ECO:0000313" key="11">
    <source>
        <dbReference type="EMBL" id="JAG18171.1"/>
    </source>
</evidence>
<evidence type="ECO:0000256" key="4">
    <source>
        <dbReference type="ARBA" id="ARBA00022807"/>
    </source>
</evidence>